<organism evidence="1 2">
    <name type="scientific">Xanthobacter tagetidis</name>
    <dbReference type="NCBI Taxonomy" id="60216"/>
    <lineage>
        <taxon>Bacteria</taxon>
        <taxon>Pseudomonadati</taxon>
        <taxon>Pseudomonadota</taxon>
        <taxon>Alphaproteobacteria</taxon>
        <taxon>Hyphomicrobiales</taxon>
        <taxon>Xanthobacteraceae</taxon>
        <taxon>Xanthobacter</taxon>
    </lineage>
</organism>
<reference evidence="1 2" key="1">
    <citation type="submission" date="2018-10" db="EMBL/GenBank/DDBJ databases">
        <title>Xanthobacter tagetidis genome sequencing and assembly.</title>
        <authorList>
            <person name="Maclea K.S."/>
            <person name="Goen A.E."/>
            <person name="Fatima S.A."/>
        </authorList>
    </citation>
    <scope>NUCLEOTIDE SEQUENCE [LARGE SCALE GENOMIC DNA]</scope>
    <source>
        <strain evidence="1 2">ATCC 700314</strain>
    </source>
</reference>
<dbReference type="Proteomes" id="UP000269692">
    <property type="component" value="Unassembled WGS sequence"/>
</dbReference>
<accession>A0A3L7A584</accession>
<protein>
    <recommendedName>
        <fullName evidence="3">RNA polymerase subunit sigma-70</fullName>
    </recommendedName>
</protein>
<comment type="caution">
    <text evidence="1">The sequence shown here is derived from an EMBL/GenBank/DDBJ whole genome shotgun (WGS) entry which is preliminary data.</text>
</comment>
<name>A0A3L7A584_9HYPH</name>
<dbReference type="InterPro" id="IPR013211">
    <property type="entry name" value="LVIVD"/>
</dbReference>
<evidence type="ECO:0000313" key="1">
    <source>
        <dbReference type="EMBL" id="RLP75098.1"/>
    </source>
</evidence>
<keyword evidence="2" id="KW-1185">Reference proteome</keyword>
<dbReference type="Pfam" id="PF08309">
    <property type="entry name" value="LVIVD"/>
    <property type="match status" value="1"/>
</dbReference>
<dbReference type="InterPro" id="IPR011048">
    <property type="entry name" value="Haem_d1_sf"/>
</dbReference>
<dbReference type="EMBL" id="RCTF01000016">
    <property type="protein sequence ID" value="RLP75098.1"/>
    <property type="molecule type" value="Genomic_DNA"/>
</dbReference>
<dbReference type="RefSeq" id="WP_121624564.1">
    <property type="nucleotide sequence ID" value="NZ_JACIIW010000011.1"/>
</dbReference>
<proteinExistence type="predicted"/>
<dbReference type="SUPFAM" id="SSF51004">
    <property type="entry name" value="C-terminal (heme d1) domain of cytochrome cd1-nitrite reductase"/>
    <property type="match status" value="1"/>
</dbReference>
<gene>
    <name evidence="1" type="ORF">D9R14_17100</name>
</gene>
<sequence>MKFRHLARLDIPGGGQVFAQGDFAYVGHLRPPHGTTLIDCADPRNPRVTATVEVPSNVHSHKVRVHGDVMIVNRELNRPEPTGPQDKVPVEVILNQTLDAEKAGFSGGIRLYDIADKARPREIGAYRSLGTHRFDSDPRYAYISSEEHGFLGDIVVIVDIADPEHPVEAGRWWMPGQWLAGGEVPSWGGRRSRCHHPLRRGDRLYTSYWHGGFVILGIEDIAKPRFISGLDWSPPYPCPTHTAAPVPFEIMGRKVLVCTDEEVADRLAPSPNAFMWIVDVTDEAHPVPVSAFRVENDKPFDPKCWFGAHQPQEVIDSTTVLSVWFAGGLRAVDISDIYRPTEVGRFIPEPGAGEAHVQTNDLFVDRARGLVYLIDRFRGLDILEMEG</sequence>
<dbReference type="AlphaFoldDB" id="A0A3L7A584"/>
<evidence type="ECO:0000313" key="2">
    <source>
        <dbReference type="Proteomes" id="UP000269692"/>
    </source>
</evidence>
<dbReference type="OrthoDB" id="8375at2"/>
<evidence type="ECO:0008006" key="3">
    <source>
        <dbReference type="Google" id="ProtNLM"/>
    </source>
</evidence>